<dbReference type="RefSeq" id="WP_221405583.1">
    <property type="nucleotide sequence ID" value="NZ_FNBH01000003.1"/>
</dbReference>
<dbReference type="GO" id="GO:0003677">
    <property type="term" value="F:DNA binding"/>
    <property type="evidence" value="ECO:0007669"/>
    <property type="project" value="InterPro"/>
</dbReference>
<dbReference type="AlphaFoldDB" id="A0A1G7RBB7"/>
<dbReference type="InterPro" id="IPR011979">
    <property type="entry name" value="Antitox_Xre"/>
</dbReference>
<gene>
    <name evidence="3" type="ORF">SAMN05421825_2617</name>
</gene>
<dbReference type="InterPro" id="IPR046847">
    <property type="entry name" value="Xre-like_HTH"/>
</dbReference>
<dbReference type="InterPro" id="IPR024467">
    <property type="entry name" value="Xre/MbcA/ParS-like_toxin-bd"/>
</dbReference>
<dbReference type="STRING" id="454006.SAMN05421825_2617"/>
<accession>A0A1G7RBB7</accession>
<dbReference type="Pfam" id="PF20432">
    <property type="entry name" value="Xre-like-HTH"/>
    <property type="match status" value="1"/>
</dbReference>
<evidence type="ECO:0000259" key="2">
    <source>
        <dbReference type="Pfam" id="PF20432"/>
    </source>
</evidence>
<evidence type="ECO:0000313" key="4">
    <source>
        <dbReference type="Proteomes" id="UP000199203"/>
    </source>
</evidence>
<proteinExistence type="predicted"/>
<dbReference type="Pfam" id="PF09722">
    <property type="entry name" value="Xre_MbcA_ParS_C"/>
    <property type="match status" value="1"/>
</dbReference>
<dbReference type="Proteomes" id="UP000199203">
    <property type="component" value="Unassembled WGS sequence"/>
</dbReference>
<evidence type="ECO:0000313" key="3">
    <source>
        <dbReference type="EMBL" id="SDG07974.1"/>
    </source>
</evidence>
<dbReference type="NCBIfam" id="TIGR02293">
    <property type="entry name" value="TAS_TIGR02293"/>
    <property type="match status" value="1"/>
</dbReference>
<dbReference type="EMBL" id="FNBH01000003">
    <property type="protein sequence ID" value="SDG07974.1"/>
    <property type="molecule type" value="Genomic_DNA"/>
</dbReference>
<feature type="domain" description="Antitoxin Xre/MbcA/ParS-like toxin-binding" evidence="1">
    <location>
        <begin position="100"/>
        <end position="149"/>
    </location>
</feature>
<evidence type="ECO:0000259" key="1">
    <source>
        <dbReference type="Pfam" id="PF09722"/>
    </source>
</evidence>
<feature type="domain" description="Antitoxin Xre-like helix-turn-helix" evidence="2">
    <location>
        <begin position="34"/>
        <end position="93"/>
    </location>
</feature>
<sequence length="152" mass="17265">MKKYKTPEPSVIAVKEPVMAYGYQNFDDVGVFGLIDIAQKGISFKIFDGLSKKFPFTMQDWADFLHISGKTLSRYQKEDKSFDVLQSEKILQIEMLYKRGEEVFGSSDNFLIWLQSENVALGKTKPQDLLGSVFGISLLMDELTRIEHGVLA</sequence>
<organism evidence="3 4">
    <name type="scientific">Epilithonimonas hungarica</name>
    <dbReference type="NCBI Taxonomy" id="454006"/>
    <lineage>
        <taxon>Bacteria</taxon>
        <taxon>Pseudomonadati</taxon>
        <taxon>Bacteroidota</taxon>
        <taxon>Flavobacteriia</taxon>
        <taxon>Flavobacteriales</taxon>
        <taxon>Weeksellaceae</taxon>
        <taxon>Chryseobacterium group</taxon>
        <taxon>Epilithonimonas</taxon>
    </lineage>
</organism>
<protein>
    <submittedName>
        <fullName evidence="3">Putative toxin-antitoxin system antitoxin component, TIGR02293 family</fullName>
    </submittedName>
</protein>
<reference evidence="4" key="1">
    <citation type="submission" date="2016-10" db="EMBL/GenBank/DDBJ databases">
        <authorList>
            <person name="Varghese N."/>
            <person name="Submissions S."/>
        </authorList>
    </citation>
    <scope>NUCLEOTIDE SEQUENCE [LARGE SCALE GENOMIC DNA]</scope>
    <source>
        <strain evidence="4">DSM 19684</strain>
    </source>
</reference>
<keyword evidence="4" id="KW-1185">Reference proteome</keyword>
<name>A0A1G7RBB7_9FLAO</name>